<evidence type="ECO:0000256" key="1">
    <source>
        <dbReference type="ARBA" id="ARBA00008668"/>
    </source>
</evidence>
<accession>A0ABT3DE56</accession>
<feature type="domain" description="SGNH hydrolase-type esterase" evidence="3">
    <location>
        <begin position="11"/>
        <end position="200"/>
    </location>
</feature>
<evidence type="ECO:0000313" key="5">
    <source>
        <dbReference type="Proteomes" id="UP001526147"/>
    </source>
</evidence>
<comment type="caution">
    <text evidence="4">The sequence shown here is derived from an EMBL/GenBank/DDBJ whole genome shotgun (WGS) entry which is preliminary data.</text>
</comment>
<comment type="similarity">
    <text evidence="1">Belongs to the 'GDSL' lipolytic enzyme family.</text>
</comment>
<proteinExistence type="inferred from homology"/>
<dbReference type="PANTHER" id="PTHR43695">
    <property type="entry name" value="PUTATIVE (AFU_ORTHOLOGUE AFUA_2G17250)-RELATED"/>
    <property type="match status" value="1"/>
</dbReference>
<protein>
    <submittedName>
        <fullName evidence="4">Rhamnogalacturonan acetylesterase</fullName>
    </submittedName>
</protein>
<evidence type="ECO:0000259" key="3">
    <source>
        <dbReference type="Pfam" id="PF13472"/>
    </source>
</evidence>
<dbReference type="Gene3D" id="3.40.50.1110">
    <property type="entry name" value="SGNH hydrolase"/>
    <property type="match status" value="1"/>
</dbReference>
<dbReference type="Proteomes" id="UP001526147">
    <property type="component" value="Unassembled WGS sequence"/>
</dbReference>
<dbReference type="CDD" id="cd01821">
    <property type="entry name" value="Rhamnogalacturan_acetylesterase_like"/>
    <property type="match status" value="1"/>
</dbReference>
<dbReference type="InterPro" id="IPR013830">
    <property type="entry name" value="SGNH_hydro"/>
</dbReference>
<name>A0ABT3DE56_9BACI</name>
<dbReference type="PANTHER" id="PTHR43695:SF1">
    <property type="entry name" value="RHAMNOGALACTURONAN ACETYLESTERASE"/>
    <property type="match status" value="1"/>
</dbReference>
<dbReference type="RefSeq" id="WP_264142151.1">
    <property type="nucleotide sequence ID" value="NZ_JAOYEY010000031.1"/>
</dbReference>
<dbReference type="InterPro" id="IPR036514">
    <property type="entry name" value="SGNH_hydro_sf"/>
</dbReference>
<reference evidence="4 5" key="1">
    <citation type="submission" date="2022-10" db="EMBL/GenBank/DDBJ databases">
        <title>Draft genome assembly of moderately radiation resistant bacterium Metabacillus halosaccharovorans.</title>
        <authorList>
            <person name="Pal S."/>
            <person name="Gopinathan A."/>
        </authorList>
    </citation>
    <scope>NUCLEOTIDE SEQUENCE [LARGE SCALE GENOMIC DNA]</scope>
    <source>
        <strain evidence="4 5">VITHBRA001</strain>
    </source>
</reference>
<dbReference type="EMBL" id="JAOYEY010000031">
    <property type="protein sequence ID" value="MCV9885359.1"/>
    <property type="molecule type" value="Genomic_DNA"/>
</dbReference>
<keyword evidence="5" id="KW-1185">Reference proteome</keyword>
<dbReference type="SUPFAM" id="SSF52266">
    <property type="entry name" value="SGNH hydrolase"/>
    <property type="match status" value="1"/>
</dbReference>
<evidence type="ECO:0000256" key="2">
    <source>
        <dbReference type="ARBA" id="ARBA00022801"/>
    </source>
</evidence>
<keyword evidence="2" id="KW-0378">Hydrolase</keyword>
<sequence>MEKSYTIYLAGDSTVANCPIHEAPMAGWGQTFHEFFQENILIINKAMGGRSSNSFIEEGRLEAIMNEILPDDFLFIQFGHNDQKSYGTDPFTTFQSKLTEYITGARAKGAYPILITPVHRRKFNEDGILENTLGEYPEAMMELAEKLDVPLIDLWSKTRKLYEELGVEGSKKLFTIFAPNEQPNYPEGIIDNTHFSEHGAKEVGRLVIEGIRDLRLPIEKYICEKKFLKS</sequence>
<dbReference type="InterPro" id="IPR037459">
    <property type="entry name" value="RhgT-like"/>
</dbReference>
<dbReference type="Pfam" id="PF13472">
    <property type="entry name" value="Lipase_GDSL_2"/>
    <property type="match status" value="1"/>
</dbReference>
<evidence type="ECO:0000313" key="4">
    <source>
        <dbReference type="EMBL" id="MCV9885359.1"/>
    </source>
</evidence>
<organism evidence="4 5">
    <name type="scientific">Metabacillus halosaccharovorans</name>
    <dbReference type="NCBI Taxonomy" id="930124"/>
    <lineage>
        <taxon>Bacteria</taxon>
        <taxon>Bacillati</taxon>
        <taxon>Bacillota</taxon>
        <taxon>Bacilli</taxon>
        <taxon>Bacillales</taxon>
        <taxon>Bacillaceae</taxon>
        <taxon>Metabacillus</taxon>
    </lineage>
</organism>
<gene>
    <name evidence="4" type="ORF">OIH86_06815</name>
</gene>